<sequence length="658" mass="78792">MSLNYGLDEIIQIKCSYIIEKYKNKLKKLKEYKHALKEEYEKKNKAHYVNRYMFNKEKEQIFKDIRTYKEKYELETLEKIKEKYNNYFADIFLYEQEYYQCIYKVFKNLLLKKEEIDEKEKQVIKLYEYAHMMLSDKNINVEFENFENTNKKSFSLYDIKTYEYKKKIDNIHNADNLENLYNINVNEIYESILLDQNDDNYTYMFNTHKSFNKLKGEYDEIKHIPQNNNNNNNNNNIMFTSNFDEYNYSMNDINPISTISQVKIMDHINKEDMVNNIDKNDNTNKSDIVINYVNQNVHQSGIDIQQNNISEKREASNDNETYIKNKKPKENKSEEIITNSTEDFDMQENVEHENMKSEINNHIRNNLKDNNIFKKDTSYEEINIEKGDENIFPQNDDEKVQQSKFLKKSVSTTNEVLGNDIYNSHILNNSHDINSNIKYGKSENYINTLDLQKLHRDIINNVEANREAKSETHKKLEELDDIIENNIDFNISSYFSGNFDDIINKEDLLENEKSNILNENSLIINNDQTIEYVNNQNINSKPSSITKTENLHIYNNNDEEYQYIKMYNENNNQIQSSLFQTFNNFKNDYNIQIERMNTFENYAQEINILENYEHIMNSLNLDNTLIQNKNNKSDENEMLNITNIHDIINYMSNHITKN</sequence>
<evidence type="ECO:0000256" key="1">
    <source>
        <dbReference type="SAM" id="Coils"/>
    </source>
</evidence>
<dbReference type="EMBL" id="LT969575">
    <property type="protein sequence ID" value="SOV80514.1"/>
    <property type="molecule type" value="Genomic_DNA"/>
</dbReference>
<evidence type="ECO:0000313" key="3">
    <source>
        <dbReference type="Proteomes" id="UP000240500"/>
    </source>
</evidence>
<evidence type="ECO:0000313" key="2">
    <source>
        <dbReference type="EMBL" id="SOV80514.1"/>
    </source>
</evidence>
<dbReference type="VEuPathDB" id="PlasmoDB:PRG01_1210500"/>
<organism evidence="2 3">
    <name type="scientific">Plasmodium reichenowi</name>
    <dbReference type="NCBI Taxonomy" id="5854"/>
    <lineage>
        <taxon>Eukaryota</taxon>
        <taxon>Sar</taxon>
        <taxon>Alveolata</taxon>
        <taxon>Apicomplexa</taxon>
        <taxon>Aconoidasida</taxon>
        <taxon>Haemosporida</taxon>
        <taxon>Plasmodiidae</taxon>
        <taxon>Plasmodium</taxon>
        <taxon>Plasmodium (Laverania)</taxon>
    </lineage>
</organism>
<reference evidence="2 3" key="1">
    <citation type="submission" date="2016-09" db="EMBL/GenBank/DDBJ databases">
        <authorList>
            <consortium name="Pathogen Informatics"/>
        </authorList>
    </citation>
    <scope>NUCLEOTIDE SEQUENCE [LARGE SCALE GENOMIC DNA]</scope>
</reference>
<protein>
    <submittedName>
        <fullName evidence="2">Uncharacterized protein</fullName>
    </submittedName>
</protein>
<dbReference type="AlphaFoldDB" id="A0A2P9DHN8"/>
<proteinExistence type="predicted"/>
<accession>A0A2P9DHN8</accession>
<dbReference type="OrthoDB" id="372457at2759"/>
<dbReference type="Proteomes" id="UP000240500">
    <property type="component" value="Chromosome 12"/>
</dbReference>
<dbReference type="VEuPathDB" id="PlasmoDB:PRCDC_1206200"/>
<gene>
    <name evidence="2" type="ORF">PRG01_1210500</name>
</gene>
<keyword evidence="1" id="KW-0175">Coiled coil</keyword>
<feature type="coiled-coil region" evidence="1">
    <location>
        <begin position="19"/>
        <end position="46"/>
    </location>
</feature>
<name>A0A2P9DHN8_PLARE</name>